<sequence length="289" mass="32103">MRFSLLTGLGGVEDYLEIARTAEDTGFNSLAIPDSIFYPEITESDYPYMNTDSVRQVLDGVPVLDPFVAIATMAAVTKKLRFYPAVMKVPVRQPLVLAKALSSLAVVSGNRVSLGAGLSPWKEDFTFNGVDFDGRGKLFDECLEIIRAAMSGNYFEHQSDNFAIGRCKLSPAPSKNVPILIGGHAKPALRRAARIGDGWVSANTDYQTLQGLLSELAEMRREYGTDERTNFEIHAFDVYARSIDDYRQLEQLGVTDICVTPWNPYDPDINRDKKLAAIESFAKVIIENY</sequence>
<reference evidence="2" key="1">
    <citation type="submission" date="2019-02" db="EMBL/GenBank/DDBJ databases">
        <authorList>
            <person name="Li S.-H."/>
        </authorList>
    </citation>
    <scope>NUCLEOTIDE SEQUENCE</scope>
    <source>
        <strain evidence="2">IMCC8485</strain>
    </source>
</reference>
<dbReference type="PANTHER" id="PTHR30011">
    <property type="entry name" value="ALKANESULFONATE MONOOXYGENASE-RELATED"/>
    <property type="match status" value="1"/>
</dbReference>
<dbReference type="Gene3D" id="3.20.20.30">
    <property type="entry name" value="Luciferase-like domain"/>
    <property type="match status" value="1"/>
</dbReference>
<feature type="domain" description="Luciferase-like" evidence="1">
    <location>
        <begin position="12"/>
        <end position="236"/>
    </location>
</feature>
<accession>A0ABT3SSD4</accession>
<evidence type="ECO:0000313" key="2">
    <source>
        <dbReference type="EMBL" id="MCX2972896.1"/>
    </source>
</evidence>
<dbReference type="Pfam" id="PF00296">
    <property type="entry name" value="Bac_luciferase"/>
    <property type="match status" value="1"/>
</dbReference>
<protein>
    <submittedName>
        <fullName evidence="2">TIGR03619 family F420-dependent LLM class oxidoreductase</fullName>
        <ecNumber evidence="2">1.-.-.-</ecNumber>
    </submittedName>
</protein>
<dbReference type="SUPFAM" id="SSF51679">
    <property type="entry name" value="Bacterial luciferase-like"/>
    <property type="match status" value="1"/>
</dbReference>
<dbReference type="EC" id="1.-.-.-" evidence="2"/>
<gene>
    <name evidence="2" type="ORF">EYC87_04760</name>
</gene>
<dbReference type="Proteomes" id="UP001143307">
    <property type="component" value="Unassembled WGS sequence"/>
</dbReference>
<dbReference type="NCBIfam" id="TIGR03619">
    <property type="entry name" value="F420_Rv2161c"/>
    <property type="match status" value="1"/>
</dbReference>
<dbReference type="GO" id="GO:0016491">
    <property type="term" value="F:oxidoreductase activity"/>
    <property type="evidence" value="ECO:0007669"/>
    <property type="project" value="UniProtKB-KW"/>
</dbReference>
<organism evidence="2 3">
    <name type="scientific">Candidatus Seongchinamella marina</name>
    <dbReference type="NCBI Taxonomy" id="2518990"/>
    <lineage>
        <taxon>Bacteria</taxon>
        <taxon>Pseudomonadati</taxon>
        <taxon>Pseudomonadota</taxon>
        <taxon>Gammaproteobacteria</taxon>
        <taxon>Cellvibrionales</taxon>
        <taxon>Halieaceae</taxon>
        <taxon>Seongchinamella</taxon>
    </lineage>
</organism>
<dbReference type="InterPro" id="IPR036661">
    <property type="entry name" value="Luciferase-like_sf"/>
</dbReference>
<dbReference type="CDD" id="cd01097">
    <property type="entry name" value="Tetrahydromethanopterin_reductase"/>
    <property type="match status" value="1"/>
</dbReference>
<dbReference type="InterPro" id="IPR051260">
    <property type="entry name" value="Diverse_substr_monoxygenases"/>
</dbReference>
<keyword evidence="3" id="KW-1185">Reference proteome</keyword>
<dbReference type="EMBL" id="SHNP01000001">
    <property type="protein sequence ID" value="MCX2972896.1"/>
    <property type="molecule type" value="Genomic_DNA"/>
</dbReference>
<dbReference type="InterPro" id="IPR011251">
    <property type="entry name" value="Luciferase-like_dom"/>
</dbReference>
<name>A0ABT3SSD4_9GAMM</name>
<dbReference type="InterPro" id="IPR019921">
    <property type="entry name" value="Lucif-like_OxRdtase_Rv2161c"/>
</dbReference>
<comment type="caution">
    <text evidence="2">The sequence shown here is derived from an EMBL/GenBank/DDBJ whole genome shotgun (WGS) entry which is preliminary data.</text>
</comment>
<proteinExistence type="predicted"/>
<evidence type="ECO:0000259" key="1">
    <source>
        <dbReference type="Pfam" id="PF00296"/>
    </source>
</evidence>
<keyword evidence="2" id="KW-0560">Oxidoreductase</keyword>
<dbReference type="RefSeq" id="WP_279251852.1">
    <property type="nucleotide sequence ID" value="NZ_SHNP01000001.1"/>
</dbReference>
<dbReference type="PANTHER" id="PTHR30011:SF32">
    <property type="entry name" value="CONSERVED PROTEIN"/>
    <property type="match status" value="1"/>
</dbReference>
<evidence type="ECO:0000313" key="3">
    <source>
        <dbReference type="Proteomes" id="UP001143307"/>
    </source>
</evidence>